<dbReference type="PANTHER" id="PTHR23513:SF6">
    <property type="entry name" value="MAJOR FACILITATOR SUPERFAMILY ASSOCIATED DOMAIN-CONTAINING PROTEIN"/>
    <property type="match status" value="1"/>
</dbReference>
<evidence type="ECO:0000256" key="3">
    <source>
        <dbReference type="ARBA" id="ARBA00022475"/>
    </source>
</evidence>
<dbReference type="InterPro" id="IPR036259">
    <property type="entry name" value="MFS_trans_sf"/>
</dbReference>
<evidence type="ECO:0000256" key="4">
    <source>
        <dbReference type="ARBA" id="ARBA00022519"/>
    </source>
</evidence>
<dbReference type="EMBL" id="AAGUAT010000120">
    <property type="protein sequence ID" value="EBR9859167.1"/>
    <property type="molecule type" value="Genomic_DNA"/>
</dbReference>
<dbReference type="Gene3D" id="1.20.1250.20">
    <property type="entry name" value="MFS general substrate transporter like domains"/>
    <property type="match status" value="1"/>
</dbReference>
<evidence type="ECO:0000256" key="7">
    <source>
        <dbReference type="ARBA" id="ARBA00023136"/>
    </source>
</evidence>
<dbReference type="AlphaFoldDB" id="A0A5U8SV61"/>
<dbReference type="GO" id="GO:0005886">
    <property type="term" value="C:plasma membrane"/>
    <property type="evidence" value="ECO:0007669"/>
    <property type="project" value="UniProtKB-SubCell"/>
</dbReference>
<dbReference type="InterPro" id="IPR010290">
    <property type="entry name" value="TM_effector"/>
</dbReference>
<dbReference type="SUPFAM" id="SSF103473">
    <property type="entry name" value="MFS general substrate transporter"/>
    <property type="match status" value="1"/>
</dbReference>
<evidence type="ECO:0000256" key="8">
    <source>
        <dbReference type="SAM" id="Phobius"/>
    </source>
</evidence>
<feature type="transmembrane region" description="Helical" evidence="8">
    <location>
        <begin position="7"/>
        <end position="24"/>
    </location>
</feature>
<sequence>RFSTGILVTAGTAGTVIVLVIFAVTTSKYLAIAGSIIAGFSWLITLSTLMVSAQTALPDWVRARGLALYLTVFSGSMALGSLIWGQIASHTSITIALLAAAAGIIVVWLCVLKVKIDHDNINLSPSEHLTMPEELPFYSEEDKKSVMVCIQYKVDAEHQAQFFALMEQLKRIRLRDGGYSRGLFSVPGTQDEFMETFMVSSPAEHHRQHKRATVDDRRIDSQLNAIIRSKTVVHYLSYSADTGKHK</sequence>
<evidence type="ECO:0000256" key="5">
    <source>
        <dbReference type="ARBA" id="ARBA00022692"/>
    </source>
</evidence>
<keyword evidence="4" id="KW-0997">Cell inner membrane</keyword>
<protein>
    <submittedName>
        <fullName evidence="9">MFS transporter</fullName>
    </submittedName>
</protein>
<keyword evidence="5 8" id="KW-0812">Transmembrane</keyword>
<dbReference type="PANTHER" id="PTHR23513">
    <property type="entry name" value="INTEGRAL MEMBRANE EFFLUX PROTEIN-RELATED"/>
    <property type="match status" value="1"/>
</dbReference>
<feature type="transmembrane region" description="Helical" evidence="8">
    <location>
        <begin position="93"/>
        <end position="112"/>
    </location>
</feature>
<keyword evidence="6 8" id="KW-1133">Transmembrane helix</keyword>
<evidence type="ECO:0000256" key="2">
    <source>
        <dbReference type="ARBA" id="ARBA00022448"/>
    </source>
</evidence>
<comment type="caution">
    <text evidence="9">The sequence shown here is derived from an EMBL/GenBank/DDBJ whole genome shotgun (WGS) entry which is preliminary data.</text>
</comment>
<keyword evidence="2" id="KW-0813">Transport</keyword>
<feature type="non-terminal residue" evidence="9">
    <location>
        <position position="1"/>
    </location>
</feature>
<dbReference type="Pfam" id="PF05977">
    <property type="entry name" value="MFS_3"/>
    <property type="match status" value="1"/>
</dbReference>
<feature type="transmembrane region" description="Helical" evidence="8">
    <location>
        <begin position="30"/>
        <end position="53"/>
    </location>
</feature>
<feature type="transmembrane region" description="Helical" evidence="8">
    <location>
        <begin position="65"/>
        <end position="87"/>
    </location>
</feature>
<proteinExistence type="predicted"/>
<keyword evidence="7 8" id="KW-0472">Membrane</keyword>
<keyword evidence="3" id="KW-1003">Cell membrane</keyword>
<accession>A0A5U8SV61</accession>
<organism evidence="9">
    <name type="scientific">Salmonella enterica subsp. enterica serovar Chester</name>
    <dbReference type="NCBI Taxonomy" id="149386"/>
    <lineage>
        <taxon>Bacteria</taxon>
        <taxon>Pseudomonadati</taxon>
        <taxon>Pseudomonadota</taxon>
        <taxon>Gammaproteobacteria</taxon>
        <taxon>Enterobacterales</taxon>
        <taxon>Enterobacteriaceae</taxon>
        <taxon>Salmonella</taxon>
    </lineage>
</organism>
<name>A0A5U8SV61_SALET</name>
<evidence type="ECO:0000313" key="9">
    <source>
        <dbReference type="EMBL" id="EBR9859167.1"/>
    </source>
</evidence>
<gene>
    <name evidence="9" type="ORF">DS524_25850</name>
</gene>
<evidence type="ECO:0000256" key="1">
    <source>
        <dbReference type="ARBA" id="ARBA00004429"/>
    </source>
</evidence>
<comment type="subcellular location">
    <subcellularLocation>
        <location evidence="1">Cell inner membrane</location>
        <topology evidence="1">Multi-pass membrane protein</topology>
    </subcellularLocation>
</comment>
<reference evidence="9" key="1">
    <citation type="submission" date="2018-07" db="EMBL/GenBank/DDBJ databases">
        <authorList>
            <person name="Ashton P.M."/>
            <person name="Dallman T."/>
            <person name="Nair S."/>
            <person name="De Pinna E."/>
            <person name="Peters T."/>
            <person name="Grant K."/>
        </authorList>
    </citation>
    <scope>NUCLEOTIDE SEQUENCE</scope>
    <source>
        <strain evidence="9">296838</strain>
    </source>
</reference>
<evidence type="ECO:0000256" key="6">
    <source>
        <dbReference type="ARBA" id="ARBA00022989"/>
    </source>
</evidence>